<reference evidence="3" key="1">
    <citation type="submission" date="2016-10" db="EMBL/GenBank/DDBJ databases">
        <authorList>
            <person name="Varghese N."/>
            <person name="Submissions S."/>
        </authorList>
    </citation>
    <scope>NUCLEOTIDE SEQUENCE [LARGE SCALE GENOMIC DNA]</scope>
    <source>
        <strain evidence="3">DSM 26348</strain>
    </source>
</reference>
<organism evidence="2 3">
    <name type="scientific">Planctomicrobium piriforme</name>
    <dbReference type="NCBI Taxonomy" id="1576369"/>
    <lineage>
        <taxon>Bacteria</taxon>
        <taxon>Pseudomonadati</taxon>
        <taxon>Planctomycetota</taxon>
        <taxon>Planctomycetia</taxon>
        <taxon>Planctomycetales</taxon>
        <taxon>Planctomycetaceae</taxon>
        <taxon>Planctomicrobium</taxon>
    </lineage>
</organism>
<sequence length="98" mass="11618">MPKIDQGFCLWYWRLSTRRKFIRELWLGSLVNIALIVAQLSGVLPDLLRNYSDLPSVALGWWICVFMVVCQAIILSVLWIMWRHEHIREQKDLSSKVF</sequence>
<proteinExistence type="predicted"/>
<feature type="transmembrane region" description="Helical" evidence="1">
    <location>
        <begin position="21"/>
        <end position="40"/>
    </location>
</feature>
<keyword evidence="1" id="KW-1133">Transmembrane helix</keyword>
<evidence type="ECO:0000313" key="3">
    <source>
        <dbReference type="Proteomes" id="UP000199518"/>
    </source>
</evidence>
<feature type="transmembrane region" description="Helical" evidence="1">
    <location>
        <begin position="60"/>
        <end position="82"/>
    </location>
</feature>
<evidence type="ECO:0000256" key="1">
    <source>
        <dbReference type="SAM" id="Phobius"/>
    </source>
</evidence>
<dbReference type="Proteomes" id="UP000199518">
    <property type="component" value="Unassembled WGS sequence"/>
</dbReference>
<accession>A0A1I3KXH5</accession>
<protein>
    <recommendedName>
        <fullName evidence="4">Solute:sodium symporter small subunit</fullName>
    </recommendedName>
</protein>
<dbReference type="STRING" id="1576369.SAMN05421753_11270"/>
<evidence type="ECO:0000313" key="2">
    <source>
        <dbReference type="EMBL" id="SFI77038.1"/>
    </source>
</evidence>
<evidence type="ECO:0008006" key="4">
    <source>
        <dbReference type="Google" id="ProtNLM"/>
    </source>
</evidence>
<keyword evidence="1" id="KW-0472">Membrane</keyword>
<gene>
    <name evidence="2" type="ORF">SAMN05421753_11270</name>
</gene>
<name>A0A1I3KXH5_9PLAN</name>
<keyword evidence="3" id="KW-1185">Reference proteome</keyword>
<keyword evidence="1" id="KW-0812">Transmembrane</keyword>
<dbReference type="EMBL" id="FOQD01000012">
    <property type="protein sequence ID" value="SFI77038.1"/>
    <property type="molecule type" value="Genomic_DNA"/>
</dbReference>
<dbReference type="AlphaFoldDB" id="A0A1I3KXH5"/>